<accession>A0A1H8RPE1</accession>
<gene>
    <name evidence="2" type="ORF">SAMN04488052_102170</name>
</gene>
<evidence type="ECO:0000313" key="3">
    <source>
        <dbReference type="Proteomes" id="UP000199657"/>
    </source>
</evidence>
<dbReference type="RefSeq" id="WP_139209153.1">
    <property type="nucleotide sequence ID" value="NZ_FOEG01000002.1"/>
</dbReference>
<organism evidence="2 3">
    <name type="scientific">Aquisalimonas asiatica</name>
    <dbReference type="NCBI Taxonomy" id="406100"/>
    <lineage>
        <taxon>Bacteria</taxon>
        <taxon>Pseudomonadati</taxon>
        <taxon>Pseudomonadota</taxon>
        <taxon>Gammaproteobacteria</taxon>
        <taxon>Chromatiales</taxon>
        <taxon>Ectothiorhodospiraceae</taxon>
        <taxon>Aquisalimonas</taxon>
    </lineage>
</organism>
<dbReference type="Proteomes" id="UP000199657">
    <property type="component" value="Unassembled WGS sequence"/>
</dbReference>
<feature type="region of interest" description="Disordered" evidence="1">
    <location>
        <begin position="155"/>
        <end position="178"/>
    </location>
</feature>
<evidence type="ECO:0008006" key="4">
    <source>
        <dbReference type="Google" id="ProtNLM"/>
    </source>
</evidence>
<dbReference type="OrthoDB" id="5801443at2"/>
<evidence type="ECO:0000256" key="1">
    <source>
        <dbReference type="SAM" id="MobiDB-lite"/>
    </source>
</evidence>
<keyword evidence="3" id="KW-1185">Reference proteome</keyword>
<proteinExistence type="predicted"/>
<protein>
    <recommendedName>
        <fullName evidence="4">Methyltransferase domain-containing protein</fullName>
    </recommendedName>
</protein>
<sequence>MADVRRAGPTTSESPEPPFSAPLFQEWMGAAQAGERVVVLDIGPPRSANVDFFSPFRCRLGIGDALAELVAINGVEDRGAALSRLQAVLPESLFGGSDLILCWDLLDYLDANAIRYLASYLRALVSPGAALHAIVGYGVSSIPSSPVGYRLESEGLRRSPAPAGDPGRKPPRHSSGELQRLMPDWRVERSVLLRSGFQEYMLRC</sequence>
<dbReference type="AlphaFoldDB" id="A0A1H8RPE1"/>
<name>A0A1H8RPE1_9GAMM</name>
<dbReference type="EMBL" id="FOEG01000002">
    <property type="protein sequence ID" value="SEO68429.1"/>
    <property type="molecule type" value="Genomic_DNA"/>
</dbReference>
<evidence type="ECO:0000313" key="2">
    <source>
        <dbReference type="EMBL" id="SEO68429.1"/>
    </source>
</evidence>
<reference evidence="2 3" key="1">
    <citation type="submission" date="2016-10" db="EMBL/GenBank/DDBJ databases">
        <authorList>
            <person name="de Groot N.N."/>
        </authorList>
    </citation>
    <scope>NUCLEOTIDE SEQUENCE [LARGE SCALE GENOMIC DNA]</scope>
    <source>
        <strain evidence="2 3">CGMCC 1.6291</strain>
    </source>
</reference>